<reference evidence="2" key="1">
    <citation type="submission" date="2014-09" db="EMBL/GenBank/DDBJ databases">
        <authorList>
            <person name="Magalhaes I.L.F."/>
            <person name="Oliveira U."/>
            <person name="Santos F.R."/>
            <person name="Vidigal T.H.D.A."/>
            <person name="Brescovit A.D."/>
            <person name="Santos A.J."/>
        </authorList>
    </citation>
    <scope>NUCLEOTIDE SEQUENCE</scope>
    <source>
        <tissue evidence="2">Shoot tissue taken approximately 20 cm above the soil surface</tissue>
    </source>
</reference>
<evidence type="ECO:0000313" key="2">
    <source>
        <dbReference type="EMBL" id="JAD81647.1"/>
    </source>
</evidence>
<feature type="compositionally biased region" description="Basic and acidic residues" evidence="1">
    <location>
        <begin position="105"/>
        <end position="123"/>
    </location>
</feature>
<name>A0A0A9DD41_ARUDO</name>
<protein>
    <submittedName>
        <fullName evidence="2">Gst16</fullName>
    </submittedName>
</protein>
<sequence>MKTVEEEHVKEELEKQQKMQRQTEPLPQFGGRDIRIDPQMQEGTKPQTVLVAPPSTGTVSTSISEHIKDVRSDDEKFKTERLQRKLTESEATELQPQPADSEEPDIPKKPSETLSKKAAEVDQNRVTSPAQEEPSVAQNAQRQAKAPPADPEVSDLSPLQVESKEDAKGNTSDERFKAERLKKMFYESEEAQLQSQPEDSQAPTKEEAPVIPKKPSDLQDIAKQDTMIPDNEKINGSPSTGRRAASTPTNADKSITISPPKGGMGQDDRGLERSPSINEQEPIPPVPRKSETTSAWSAPTSSKPIPPPIQQGPPTAPSTDKLDKAAGVDMRAPQGAPQQTPTDARNYSEPVQGTDPSTHVTSDEQSDKSSTMGERAPEVSPSKTPPSDSRTTSAPIQEAIRDAQEKQAPGGRGEIPDAGYSGDGNTTKKYVDKTTAEPTSSSQETTGPIKGVSPSTRAITDDESAKATMVDASAASPATVQAPASGIQNDSTVPRGGTADANGKNEAVIPSPADQRGMLPSRPGSLARTPDTQRRTASCKEANAEKLCNLIIC</sequence>
<evidence type="ECO:0000256" key="1">
    <source>
        <dbReference type="SAM" id="MobiDB-lite"/>
    </source>
</evidence>
<feature type="compositionally biased region" description="Polar residues" evidence="1">
    <location>
        <begin position="234"/>
        <end position="257"/>
    </location>
</feature>
<feature type="compositionally biased region" description="Pro residues" evidence="1">
    <location>
        <begin position="304"/>
        <end position="316"/>
    </location>
</feature>
<feature type="compositionally biased region" description="Polar residues" evidence="1">
    <location>
        <begin position="381"/>
        <end position="395"/>
    </location>
</feature>
<feature type="compositionally biased region" description="Polar residues" evidence="1">
    <location>
        <begin position="55"/>
        <end position="64"/>
    </location>
</feature>
<feature type="compositionally biased region" description="Polar residues" evidence="1">
    <location>
        <begin position="336"/>
        <end position="360"/>
    </location>
</feature>
<feature type="compositionally biased region" description="Basic and acidic residues" evidence="1">
    <location>
        <begin position="204"/>
        <end position="223"/>
    </location>
</feature>
<organism evidence="2">
    <name type="scientific">Arundo donax</name>
    <name type="common">Giant reed</name>
    <name type="synonym">Donax arundinaceus</name>
    <dbReference type="NCBI Taxonomy" id="35708"/>
    <lineage>
        <taxon>Eukaryota</taxon>
        <taxon>Viridiplantae</taxon>
        <taxon>Streptophyta</taxon>
        <taxon>Embryophyta</taxon>
        <taxon>Tracheophyta</taxon>
        <taxon>Spermatophyta</taxon>
        <taxon>Magnoliopsida</taxon>
        <taxon>Liliopsida</taxon>
        <taxon>Poales</taxon>
        <taxon>Poaceae</taxon>
        <taxon>PACMAD clade</taxon>
        <taxon>Arundinoideae</taxon>
        <taxon>Arundineae</taxon>
        <taxon>Arundo</taxon>
    </lineage>
</organism>
<feature type="compositionally biased region" description="Polar residues" evidence="1">
    <location>
        <begin position="191"/>
        <end position="203"/>
    </location>
</feature>
<feature type="compositionally biased region" description="Basic and acidic residues" evidence="1">
    <location>
        <begin position="1"/>
        <end position="17"/>
    </location>
</feature>
<dbReference type="EMBL" id="GBRH01216248">
    <property type="protein sequence ID" value="JAD81647.1"/>
    <property type="molecule type" value="Transcribed_RNA"/>
</dbReference>
<reference evidence="2" key="2">
    <citation type="journal article" date="2015" name="Data Brief">
        <title>Shoot transcriptome of the giant reed, Arundo donax.</title>
        <authorList>
            <person name="Barrero R.A."/>
            <person name="Guerrero F.D."/>
            <person name="Moolhuijzen P."/>
            <person name="Goolsby J.A."/>
            <person name="Tidwell J."/>
            <person name="Bellgard S.E."/>
            <person name="Bellgard M.I."/>
        </authorList>
    </citation>
    <scope>NUCLEOTIDE SEQUENCE</scope>
    <source>
        <tissue evidence="2">Shoot tissue taken approximately 20 cm above the soil surface</tissue>
    </source>
</reference>
<accession>A0A0A9DD41</accession>
<feature type="compositionally biased region" description="Basic and acidic residues" evidence="1">
    <location>
        <begin position="162"/>
        <end position="186"/>
    </location>
</feature>
<dbReference type="AlphaFoldDB" id="A0A0A9DD41"/>
<feature type="compositionally biased region" description="Polar residues" evidence="1">
    <location>
        <begin position="124"/>
        <end position="142"/>
    </location>
</feature>
<proteinExistence type="predicted"/>
<feature type="compositionally biased region" description="Basic and acidic residues" evidence="1">
    <location>
        <begin position="65"/>
        <end position="88"/>
    </location>
</feature>
<feature type="compositionally biased region" description="Polar residues" evidence="1">
    <location>
        <begin position="436"/>
        <end position="446"/>
    </location>
</feature>
<feature type="region of interest" description="Disordered" evidence="1">
    <location>
        <begin position="1"/>
        <end position="538"/>
    </location>
</feature>